<reference evidence="1 2" key="1">
    <citation type="submission" date="2016-04" db="EMBL/GenBank/DDBJ databases">
        <title>A degradative enzymes factory behind the ericoid mycorrhizal symbiosis.</title>
        <authorList>
            <consortium name="DOE Joint Genome Institute"/>
            <person name="Martino E."/>
            <person name="Morin E."/>
            <person name="Grelet G."/>
            <person name="Kuo A."/>
            <person name="Kohler A."/>
            <person name="Daghino S."/>
            <person name="Barry K."/>
            <person name="Choi C."/>
            <person name="Cichocki N."/>
            <person name="Clum A."/>
            <person name="Copeland A."/>
            <person name="Hainaut M."/>
            <person name="Haridas S."/>
            <person name="Labutti K."/>
            <person name="Lindquist E."/>
            <person name="Lipzen A."/>
            <person name="Khouja H.-R."/>
            <person name="Murat C."/>
            <person name="Ohm R."/>
            <person name="Olson A."/>
            <person name="Spatafora J."/>
            <person name="Veneault-Fourrey C."/>
            <person name="Henrissat B."/>
            <person name="Grigoriev I."/>
            <person name="Martin F."/>
            <person name="Perotto S."/>
        </authorList>
    </citation>
    <scope>NUCLEOTIDE SEQUENCE [LARGE SCALE GENOMIC DNA]</scope>
    <source>
        <strain evidence="1 2">E</strain>
    </source>
</reference>
<evidence type="ECO:0000313" key="1">
    <source>
        <dbReference type="EMBL" id="PMD67425.1"/>
    </source>
</evidence>
<dbReference type="AlphaFoldDB" id="A0A2J6TWQ0"/>
<organism evidence="1 2">
    <name type="scientific">Hyaloscypha bicolor E</name>
    <dbReference type="NCBI Taxonomy" id="1095630"/>
    <lineage>
        <taxon>Eukaryota</taxon>
        <taxon>Fungi</taxon>
        <taxon>Dikarya</taxon>
        <taxon>Ascomycota</taxon>
        <taxon>Pezizomycotina</taxon>
        <taxon>Leotiomycetes</taxon>
        <taxon>Helotiales</taxon>
        <taxon>Hyaloscyphaceae</taxon>
        <taxon>Hyaloscypha</taxon>
        <taxon>Hyaloscypha bicolor</taxon>
    </lineage>
</organism>
<evidence type="ECO:0000313" key="2">
    <source>
        <dbReference type="Proteomes" id="UP000235371"/>
    </source>
</evidence>
<keyword evidence="2" id="KW-1185">Reference proteome</keyword>
<sequence length="132" mass="15235">MPSRSLVTDNESLQDLFDLPVANRQDIQIIKPSHKNPTRPGATRGKTPRYSWATAHQNYLFELMELAMLLLNRPLRFHDFEAITEALNREFRGTIVEGIAYAERGVNPVNTYVMKGCKQRYDTLVRRLFPSV</sequence>
<dbReference type="OrthoDB" id="3562645at2759"/>
<dbReference type="Proteomes" id="UP000235371">
    <property type="component" value="Unassembled WGS sequence"/>
</dbReference>
<dbReference type="InParanoid" id="A0A2J6TWQ0"/>
<dbReference type="RefSeq" id="XP_024744329.1">
    <property type="nucleotide sequence ID" value="XM_024870633.1"/>
</dbReference>
<accession>A0A2J6TWQ0</accession>
<name>A0A2J6TWQ0_9HELO</name>
<dbReference type="EMBL" id="KZ613740">
    <property type="protein sequence ID" value="PMD67425.1"/>
    <property type="molecule type" value="Genomic_DNA"/>
</dbReference>
<gene>
    <name evidence="1" type="ORF">K444DRAFT_15547</name>
</gene>
<proteinExistence type="predicted"/>
<protein>
    <submittedName>
        <fullName evidence="1">Uncharacterized protein</fullName>
    </submittedName>
</protein>
<dbReference type="GeneID" id="36578715"/>